<dbReference type="PANTHER" id="PTHR18934:SF136">
    <property type="entry name" value="ATP-DEPENDENT RNA HELICASE DHX35-RELATED"/>
    <property type="match status" value="1"/>
</dbReference>
<reference evidence="4" key="1">
    <citation type="submission" date="2016-06" db="UniProtKB">
        <authorList>
            <consortium name="WormBaseParasite"/>
        </authorList>
    </citation>
    <scope>IDENTIFICATION</scope>
</reference>
<sequence length="175" mass="19263">MHPIAGDGAIDQSSRSGSLLLEERIVSEENASLVISNPFLALSIQQQRSRLPIFKYRSHILYLLEKFRAVIVIGETGCGKSTQLPQYLMEAGWSSDGRKIGVTQPRRIAAVTKSNIALGTFCSILMIDEAHERSLNTDVILGLLRKVMAVRQDLRIIVSSATLDAVVSSIFHLCL</sequence>
<dbReference type="OrthoDB" id="10253254at2759"/>
<protein>
    <submittedName>
        <fullName evidence="4">Helicase ATP-binding domain-containing protein</fullName>
    </submittedName>
</protein>
<dbReference type="WBParaSite" id="GPUH_0001799501-mRNA-1">
    <property type="protein sequence ID" value="GPUH_0001799501-mRNA-1"/>
    <property type="gene ID" value="GPUH_0001799501"/>
</dbReference>
<name>A0A183EAH9_9BILA</name>
<evidence type="ECO:0000313" key="4">
    <source>
        <dbReference type="WBParaSite" id="GPUH_0001799501-mRNA-1"/>
    </source>
</evidence>
<dbReference type="GO" id="GO:0071013">
    <property type="term" value="C:catalytic step 2 spliceosome"/>
    <property type="evidence" value="ECO:0007669"/>
    <property type="project" value="TreeGrafter"/>
</dbReference>
<keyword evidence="1" id="KW-0378">Hydrolase</keyword>
<dbReference type="PANTHER" id="PTHR18934">
    <property type="entry name" value="ATP-DEPENDENT RNA HELICASE"/>
    <property type="match status" value="1"/>
</dbReference>
<dbReference type="GO" id="GO:0016787">
    <property type="term" value="F:hydrolase activity"/>
    <property type="evidence" value="ECO:0007669"/>
    <property type="project" value="UniProtKB-KW"/>
</dbReference>
<reference evidence="2 3" key="2">
    <citation type="submission" date="2018-11" db="EMBL/GenBank/DDBJ databases">
        <authorList>
            <consortium name="Pathogen Informatics"/>
        </authorList>
    </citation>
    <scope>NUCLEOTIDE SEQUENCE [LARGE SCALE GENOMIC DNA]</scope>
</reference>
<dbReference type="Proteomes" id="UP000271098">
    <property type="component" value="Unassembled WGS sequence"/>
</dbReference>
<dbReference type="EMBL" id="UYRT01085982">
    <property type="protein sequence ID" value="VDN30794.1"/>
    <property type="molecule type" value="Genomic_DNA"/>
</dbReference>
<dbReference type="SUPFAM" id="SSF52540">
    <property type="entry name" value="P-loop containing nucleoside triphosphate hydrolases"/>
    <property type="match status" value="1"/>
</dbReference>
<gene>
    <name evidence="2" type="ORF">GPUH_LOCUS17970</name>
</gene>
<dbReference type="AlphaFoldDB" id="A0A183EAH9"/>
<evidence type="ECO:0000256" key="1">
    <source>
        <dbReference type="ARBA" id="ARBA00022801"/>
    </source>
</evidence>
<dbReference type="InterPro" id="IPR002464">
    <property type="entry name" value="DNA/RNA_helicase_DEAH_CS"/>
</dbReference>
<dbReference type="Gene3D" id="3.40.50.300">
    <property type="entry name" value="P-loop containing nucleotide triphosphate hydrolases"/>
    <property type="match status" value="2"/>
</dbReference>
<accession>A0A183EAH9</accession>
<proteinExistence type="predicted"/>
<evidence type="ECO:0000313" key="2">
    <source>
        <dbReference type="EMBL" id="VDN30794.1"/>
    </source>
</evidence>
<evidence type="ECO:0000313" key="3">
    <source>
        <dbReference type="Proteomes" id="UP000271098"/>
    </source>
</evidence>
<keyword evidence="3" id="KW-1185">Reference proteome</keyword>
<dbReference type="PROSITE" id="PS00690">
    <property type="entry name" value="DEAH_ATP_HELICASE"/>
    <property type="match status" value="1"/>
</dbReference>
<dbReference type="GO" id="GO:0004386">
    <property type="term" value="F:helicase activity"/>
    <property type="evidence" value="ECO:0007669"/>
    <property type="project" value="TreeGrafter"/>
</dbReference>
<organism evidence="4">
    <name type="scientific">Gongylonema pulchrum</name>
    <dbReference type="NCBI Taxonomy" id="637853"/>
    <lineage>
        <taxon>Eukaryota</taxon>
        <taxon>Metazoa</taxon>
        <taxon>Ecdysozoa</taxon>
        <taxon>Nematoda</taxon>
        <taxon>Chromadorea</taxon>
        <taxon>Rhabditida</taxon>
        <taxon>Spirurina</taxon>
        <taxon>Spiruromorpha</taxon>
        <taxon>Spiruroidea</taxon>
        <taxon>Gongylonematidae</taxon>
        <taxon>Gongylonema</taxon>
    </lineage>
</organism>
<dbReference type="InterPro" id="IPR027417">
    <property type="entry name" value="P-loop_NTPase"/>
</dbReference>
<dbReference type="GO" id="GO:0003723">
    <property type="term" value="F:RNA binding"/>
    <property type="evidence" value="ECO:0007669"/>
    <property type="project" value="TreeGrafter"/>
</dbReference>